<keyword evidence="3" id="KW-0678">Repressor</keyword>
<feature type="region of interest" description="Disordered" evidence="7">
    <location>
        <begin position="431"/>
        <end position="457"/>
    </location>
</feature>
<protein>
    <submittedName>
        <fullName evidence="9">Putative mucin-5ac</fullName>
    </submittedName>
</protein>
<keyword evidence="4" id="KW-0805">Transcription regulation</keyword>
<evidence type="ECO:0000256" key="3">
    <source>
        <dbReference type="ARBA" id="ARBA00022491"/>
    </source>
</evidence>
<comment type="similarity">
    <text evidence="2">Belongs to the SAP130 family.</text>
</comment>
<feature type="region of interest" description="Disordered" evidence="7">
    <location>
        <begin position="617"/>
        <end position="641"/>
    </location>
</feature>
<evidence type="ECO:0000256" key="2">
    <source>
        <dbReference type="ARBA" id="ARBA00007859"/>
    </source>
</evidence>
<evidence type="ECO:0000256" key="5">
    <source>
        <dbReference type="ARBA" id="ARBA00023163"/>
    </source>
</evidence>
<dbReference type="Pfam" id="PF16014">
    <property type="entry name" value="SAP130_C"/>
    <property type="match status" value="1"/>
</dbReference>
<keyword evidence="6" id="KW-0539">Nucleus</keyword>
<evidence type="ECO:0000256" key="7">
    <source>
        <dbReference type="SAM" id="MobiDB-lite"/>
    </source>
</evidence>
<keyword evidence="5" id="KW-0804">Transcription</keyword>
<dbReference type="EMBL" id="GGLE01002737">
    <property type="protein sequence ID" value="MBY06863.1"/>
    <property type="molecule type" value="Transcribed_RNA"/>
</dbReference>
<dbReference type="GO" id="GO:0070822">
    <property type="term" value="C:Sin3-type complex"/>
    <property type="evidence" value="ECO:0007669"/>
    <property type="project" value="TreeGrafter"/>
</dbReference>
<dbReference type="PANTHER" id="PTHR13497">
    <property type="entry name" value="HISTONE DEACETYLASE COMPLEX SUBUNIT SAP130"/>
    <property type="match status" value="1"/>
</dbReference>
<comment type="subcellular location">
    <subcellularLocation>
        <location evidence="1">Nucleus</location>
    </subcellularLocation>
</comment>
<sequence length="945" mass="99189">MSGVPKPLGLDLKSTDKGEQPIDLAPRAAHMSKPIGATHSLRGPQIDVTKSAFSAVNLRMPGGPRPVLQSPVTVASGQQFSMKPAGNPAGSSAAQLSALRHMATTTAHSSQGSMASIIRGGAHSMTTSQMGHQAAYSSHVPRGPAAVASISTAPKSALATPMLRSSVNPTSMTSHIPVGARASALVPTRPSFTPLPRSSPSVMDLQKSAHSGGAVQLGLSSSRDGRTSLGHTAICKPLHMSQPIVHSLHQAPDKSFKCITTSSSALEFPSHGISSTSSIAPTPATTVVTPHPQIVSHPGPVRQTNLTTMSLVTLAPALPSQVSPQMVSQPLHTLSSPSSLATTVPSLFTVVPSKAPTAHVVSTHGTTLATALVVGQNRVGVTSTPSMTTSGPNSSLAAAVQANLVSRPITTTVSIHPPSVTVPTTKLFGQTLTVPGGHTPSHLESSGSTEPPSSGLFVAQPSSRTLAAPPSTTSPLPATMVLSDSRADRGGLSQLSGTSYAVPTAYVYESYPIQGAIAVHPYATSAPGMPPMFPTTTIRPARPHGVACSTAPVVQPPQQQSHMSGSVRPVMVAVDSNLRPHVTLQTSFAPTAHSSSGGESVASTTMSTLVAPSASYTTPSNLLSPTHGATPPNHNTSPRPSILRKRTFEGMSGNVKKNLLASLPGSEPASPHPEVVSAPSTLSPKAGSDSQQESSNSSQSSNNTPENSRQPTPAVTIKQEPVDTCEGSGLVLNGSPASLPMPTVEASPRKKPRKQLLSANELLDTHSTDGEDEMDSKEAILKEKDDEMRCITFCKRPAMSLLTTYSHSWKSRHNHFARHSDVKPKDDKKLTVNDLANQKGVLQKANGWKVFHLTSQMEEVFFLEDTVYGKLSQLLDFIENKPPAIQSKPLNPDEERILSKISDLVKGNLQRSKIVQDQVTEAKQQMHKVLEHKPRIVEIIGKYVI</sequence>
<feature type="region of interest" description="Disordered" evidence="7">
    <location>
        <begin position="732"/>
        <end position="755"/>
    </location>
</feature>
<feature type="compositionally biased region" description="Polar residues" evidence="7">
    <location>
        <begin position="704"/>
        <end position="713"/>
    </location>
</feature>
<feature type="region of interest" description="Disordered" evidence="7">
    <location>
        <begin position="659"/>
        <end position="716"/>
    </location>
</feature>
<name>A0A2R5LBG7_9ACAR</name>
<evidence type="ECO:0000256" key="6">
    <source>
        <dbReference type="ARBA" id="ARBA00023242"/>
    </source>
</evidence>
<evidence type="ECO:0000259" key="8">
    <source>
        <dbReference type="Pfam" id="PF16014"/>
    </source>
</evidence>
<dbReference type="AlphaFoldDB" id="A0A2R5LBG7"/>
<feature type="compositionally biased region" description="Low complexity" evidence="7">
    <location>
        <begin position="688"/>
        <end position="703"/>
    </location>
</feature>
<feature type="domain" description="Histone deacetylase complex subunit SAP130 C-terminal" evidence="8">
    <location>
        <begin position="713"/>
        <end position="939"/>
    </location>
</feature>
<dbReference type="InterPro" id="IPR024137">
    <property type="entry name" value="His_deAcase_cplx_SAP130"/>
</dbReference>
<dbReference type="InterPro" id="IPR031963">
    <property type="entry name" value="SAP130_C"/>
</dbReference>
<accession>A0A2R5LBG7</accession>
<feature type="compositionally biased region" description="Low complexity" evidence="7">
    <location>
        <begin position="443"/>
        <end position="457"/>
    </location>
</feature>
<dbReference type="GO" id="GO:0000122">
    <property type="term" value="P:negative regulation of transcription by RNA polymerase II"/>
    <property type="evidence" value="ECO:0007669"/>
    <property type="project" value="TreeGrafter"/>
</dbReference>
<dbReference type="PANTHER" id="PTHR13497:SF3">
    <property type="entry name" value="HISTONE DEACETYLASE COMPLEX SUBUNIT SAP130"/>
    <property type="match status" value="1"/>
</dbReference>
<evidence type="ECO:0000256" key="4">
    <source>
        <dbReference type="ARBA" id="ARBA00023015"/>
    </source>
</evidence>
<proteinExistence type="inferred from homology"/>
<evidence type="ECO:0000313" key="9">
    <source>
        <dbReference type="EMBL" id="MBY06863.1"/>
    </source>
</evidence>
<evidence type="ECO:0000256" key="1">
    <source>
        <dbReference type="ARBA" id="ARBA00004123"/>
    </source>
</evidence>
<reference evidence="9" key="1">
    <citation type="submission" date="2018-03" db="EMBL/GenBank/DDBJ databases">
        <title>The relapsing fever spirochete Borrelia turicatae persists in the highly oxidative environment of its soft-bodied tick vector.</title>
        <authorList>
            <person name="Bourret T.J."/>
            <person name="Boyle W.K."/>
            <person name="Valenzuela J.G."/>
            <person name="Oliveira F."/>
            <person name="Lopez J.E."/>
        </authorList>
    </citation>
    <scope>NUCLEOTIDE SEQUENCE</scope>
    <source>
        <strain evidence="9">Kansas strain/isolate</strain>
        <tissue evidence="9">Salivary glands</tissue>
    </source>
</reference>
<organism evidence="9">
    <name type="scientific">Ornithodoros turicata</name>
    <dbReference type="NCBI Taxonomy" id="34597"/>
    <lineage>
        <taxon>Eukaryota</taxon>
        <taxon>Metazoa</taxon>
        <taxon>Ecdysozoa</taxon>
        <taxon>Arthropoda</taxon>
        <taxon>Chelicerata</taxon>
        <taxon>Arachnida</taxon>
        <taxon>Acari</taxon>
        <taxon>Parasitiformes</taxon>
        <taxon>Ixodida</taxon>
        <taxon>Ixodoidea</taxon>
        <taxon>Argasidae</taxon>
        <taxon>Ornithodorinae</taxon>
        <taxon>Ornithodoros</taxon>
    </lineage>
</organism>